<feature type="region of interest" description="Disordered" evidence="1">
    <location>
        <begin position="1"/>
        <end position="30"/>
    </location>
</feature>
<organism evidence="2 3">
    <name type="scientific">Xenopus laevis</name>
    <name type="common">African clawed frog</name>
    <dbReference type="NCBI Taxonomy" id="8355"/>
    <lineage>
        <taxon>Eukaryota</taxon>
        <taxon>Metazoa</taxon>
        <taxon>Chordata</taxon>
        <taxon>Craniata</taxon>
        <taxon>Vertebrata</taxon>
        <taxon>Euteleostomi</taxon>
        <taxon>Amphibia</taxon>
        <taxon>Batrachia</taxon>
        <taxon>Anura</taxon>
        <taxon>Pipoidea</taxon>
        <taxon>Pipidae</taxon>
        <taxon>Xenopodinae</taxon>
        <taxon>Xenopus</taxon>
        <taxon>Xenopus</taxon>
    </lineage>
</organism>
<accession>A0A974D6F0</accession>
<dbReference type="EMBL" id="CM004471">
    <property type="protein sequence ID" value="OCT86498.1"/>
    <property type="molecule type" value="Genomic_DNA"/>
</dbReference>
<gene>
    <name evidence="2" type="ORF">XELAEV_18020183mg</name>
</gene>
<sequence>MSGSLGVGIHPSHWAQHAPAALRRGKGTETAANRGKRKIWLVWRLSDSRTGHETCMEAANDVLWHQMREAADLPQGG</sequence>
<dbReference type="AlphaFoldDB" id="A0A974D6F0"/>
<name>A0A974D6F0_XENLA</name>
<reference evidence="3" key="1">
    <citation type="journal article" date="2016" name="Nature">
        <title>Genome evolution in the allotetraploid frog Xenopus laevis.</title>
        <authorList>
            <person name="Session A.M."/>
            <person name="Uno Y."/>
            <person name="Kwon T."/>
            <person name="Chapman J.A."/>
            <person name="Toyoda A."/>
            <person name="Takahashi S."/>
            <person name="Fukui A."/>
            <person name="Hikosaka A."/>
            <person name="Suzuki A."/>
            <person name="Kondo M."/>
            <person name="van Heeringen S.J."/>
            <person name="Quigley I."/>
            <person name="Heinz S."/>
            <person name="Ogino H."/>
            <person name="Ochi H."/>
            <person name="Hellsten U."/>
            <person name="Lyons J.B."/>
            <person name="Simakov O."/>
            <person name="Putnam N."/>
            <person name="Stites J."/>
            <person name="Kuroki Y."/>
            <person name="Tanaka T."/>
            <person name="Michiue T."/>
            <person name="Watanabe M."/>
            <person name="Bogdanovic O."/>
            <person name="Lister R."/>
            <person name="Georgiou G."/>
            <person name="Paranjpe S.S."/>
            <person name="van Kruijsbergen I."/>
            <person name="Shu S."/>
            <person name="Carlson J."/>
            <person name="Kinoshita T."/>
            <person name="Ohta Y."/>
            <person name="Mawaribuchi S."/>
            <person name="Jenkins J."/>
            <person name="Grimwood J."/>
            <person name="Schmutz J."/>
            <person name="Mitros T."/>
            <person name="Mozaffari S.V."/>
            <person name="Suzuki Y."/>
            <person name="Haramoto Y."/>
            <person name="Yamamoto T.S."/>
            <person name="Takagi C."/>
            <person name="Heald R."/>
            <person name="Miller K."/>
            <person name="Haudenschild C."/>
            <person name="Kitzman J."/>
            <person name="Nakayama T."/>
            <person name="Izutsu Y."/>
            <person name="Robert J."/>
            <person name="Fortriede J."/>
            <person name="Burns K."/>
            <person name="Lotay V."/>
            <person name="Karimi K."/>
            <person name="Yasuoka Y."/>
            <person name="Dichmann D.S."/>
            <person name="Flajnik M.F."/>
            <person name="Houston D.W."/>
            <person name="Shendure J."/>
            <person name="DuPasquier L."/>
            <person name="Vize P.D."/>
            <person name="Zorn A.M."/>
            <person name="Ito M."/>
            <person name="Marcotte E.M."/>
            <person name="Wallingford J.B."/>
            <person name="Ito Y."/>
            <person name="Asashima M."/>
            <person name="Ueno N."/>
            <person name="Matsuda Y."/>
            <person name="Veenstra G.J."/>
            <person name="Fujiyama A."/>
            <person name="Harland R.M."/>
            <person name="Taira M."/>
            <person name="Rokhsar D.S."/>
        </authorList>
    </citation>
    <scope>NUCLEOTIDE SEQUENCE [LARGE SCALE GENOMIC DNA]</scope>
    <source>
        <strain evidence="3">J</strain>
    </source>
</reference>
<evidence type="ECO:0000256" key="1">
    <source>
        <dbReference type="SAM" id="MobiDB-lite"/>
    </source>
</evidence>
<dbReference type="Proteomes" id="UP000694892">
    <property type="component" value="Chromosome 3S"/>
</dbReference>
<proteinExistence type="predicted"/>
<protein>
    <submittedName>
        <fullName evidence="2">Uncharacterized protein</fullName>
    </submittedName>
</protein>
<evidence type="ECO:0000313" key="2">
    <source>
        <dbReference type="EMBL" id="OCT86498.1"/>
    </source>
</evidence>
<evidence type="ECO:0000313" key="3">
    <source>
        <dbReference type="Proteomes" id="UP000694892"/>
    </source>
</evidence>